<sequence>MTVYARELEDCHDRNVRGWGTFDGKKTPKDICSKARRNPTANKQESEEKMKSSVEKDSRKKSSVEKDSRKKSRKTGTARKKDTSISHAR</sequence>
<comment type="caution">
    <text evidence="2">The sequence shown here is derived from an EMBL/GenBank/DDBJ whole genome shotgun (WGS) entry which is preliminary data.</text>
</comment>
<evidence type="ECO:0000313" key="3">
    <source>
        <dbReference type="Proteomes" id="UP000789901"/>
    </source>
</evidence>
<feature type="region of interest" description="Disordered" evidence="1">
    <location>
        <begin position="15"/>
        <end position="89"/>
    </location>
</feature>
<feature type="compositionally biased region" description="Basic and acidic residues" evidence="1">
    <location>
        <begin position="44"/>
        <end position="68"/>
    </location>
</feature>
<evidence type="ECO:0000313" key="2">
    <source>
        <dbReference type="EMBL" id="CAG8573145.1"/>
    </source>
</evidence>
<evidence type="ECO:0000256" key="1">
    <source>
        <dbReference type="SAM" id="MobiDB-lite"/>
    </source>
</evidence>
<organism evidence="2 3">
    <name type="scientific">Gigaspora margarita</name>
    <dbReference type="NCBI Taxonomy" id="4874"/>
    <lineage>
        <taxon>Eukaryota</taxon>
        <taxon>Fungi</taxon>
        <taxon>Fungi incertae sedis</taxon>
        <taxon>Mucoromycota</taxon>
        <taxon>Glomeromycotina</taxon>
        <taxon>Glomeromycetes</taxon>
        <taxon>Diversisporales</taxon>
        <taxon>Gigasporaceae</taxon>
        <taxon>Gigaspora</taxon>
    </lineage>
</organism>
<reference evidence="2 3" key="1">
    <citation type="submission" date="2021-06" db="EMBL/GenBank/DDBJ databases">
        <authorList>
            <person name="Kallberg Y."/>
            <person name="Tangrot J."/>
            <person name="Rosling A."/>
        </authorList>
    </citation>
    <scope>NUCLEOTIDE SEQUENCE [LARGE SCALE GENOMIC DNA]</scope>
    <source>
        <strain evidence="2 3">120-4 pot B 10/14</strain>
    </source>
</reference>
<proteinExistence type="predicted"/>
<feature type="compositionally biased region" description="Basic and acidic residues" evidence="1">
    <location>
        <begin position="79"/>
        <end position="89"/>
    </location>
</feature>
<gene>
    <name evidence="2" type="ORF">GMARGA_LOCUS5585</name>
</gene>
<dbReference type="EMBL" id="CAJVQB010002395">
    <property type="protein sequence ID" value="CAG8573145.1"/>
    <property type="molecule type" value="Genomic_DNA"/>
</dbReference>
<feature type="compositionally biased region" description="Basic residues" evidence="1">
    <location>
        <begin position="69"/>
        <end position="78"/>
    </location>
</feature>
<accession>A0ABN7UHB4</accession>
<dbReference type="Proteomes" id="UP000789901">
    <property type="component" value="Unassembled WGS sequence"/>
</dbReference>
<keyword evidence="3" id="KW-1185">Reference proteome</keyword>
<feature type="compositionally biased region" description="Basic and acidic residues" evidence="1">
    <location>
        <begin position="23"/>
        <end position="33"/>
    </location>
</feature>
<protein>
    <submittedName>
        <fullName evidence="2">5035_t:CDS:1</fullName>
    </submittedName>
</protein>
<name>A0ABN7UHB4_GIGMA</name>